<proteinExistence type="predicted"/>
<evidence type="ECO:0000313" key="3">
    <source>
        <dbReference type="Proteomes" id="UP001217838"/>
    </source>
</evidence>
<evidence type="ECO:0000256" key="1">
    <source>
        <dbReference type="SAM" id="SignalP"/>
    </source>
</evidence>
<evidence type="ECO:0000313" key="2">
    <source>
        <dbReference type="EMBL" id="MDC0669276.1"/>
    </source>
</evidence>
<sequence length="103" mass="10942">MKKLAFFTLAAAAVGPLVLTSVSQDAQADGGACVRTQFKTTSIKDACTKGGQAEAKKVMKKFMATAKVKVAEVKDCKSCHTTLTQDWKLTDNALELFIKAGGK</sequence>
<dbReference type="Proteomes" id="UP001217838">
    <property type="component" value="Unassembled WGS sequence"/>
</dbReference>
<organism evidence="2 3">
    <name type="scientific">Nannocystis radixulma</name>
    <dbReference type="NCBI Taxonomy" id="2995305"/>
    <lineage>
        <taxon>Bacteria</taxon>
        <taxon>Pseudomonadati</taxon>
        <taxon>Myxococcota</taxon>
        <taxon>Polyangia</taxon>
        <taxon>Nannocystales</taxon>
        <taxon>Nannocystaceae</taxon>
        <taxon>Nannocystis</taxon>
    </lineage>
</organism>
<name>A0ABT5B8C1_9BACT</name>
<gene>
    <name evidence="2" type="ORF">POL58_16100</name>
</gene>
<accession>A0ABT5B8C1</accession>
<feature type="chain" id="PRO_5046271636" description="Cytochrome c domain-containing protein" evidence="1">
    <location>
        <begin position="29"/>
        <end position="103"/>
    </location>
</feature>
<dbReference type="RefSeq" id="WP_271999038.1">
    <property type="nucleotide sequence ID" value="NZ_JAQNDN010000007.1"/>
</dbReference>
<evidence type="ECO:0008006" key="4">
    <source>
        <dbReference type="Google" id="ProtNLM"/>
    </source>
</evidence>
<reference evidence="2 3" key="1">
    <citation type="submission" date="2022-11" db="EMBL/GenBank/DDBJ databases">
        <title>Minimal conservation of predation-associated metabolite biosynthetic gene clusters underscores biosynthetic potential of Myxococcota including descriptions for ten novel species: Archangium lansinium sp. nov., Myxococcus landrumus sp. nov., Nannocystis bai.</title>
        <authorList>
            <person name="Ahearne A."/>
            <person name="Stevens C."/>
            <person name="Dowd S."/>
        </authorList>
    </citation>
    <scope>NUCLEOTIDE SEQUENCE [LARGE SCALE GENOMIC DNA]</scope>
    <source>
        <strain evidence="2 3">NCELM</strain>
    </source>
</reference>
<feature type="signal peptide" evidence="1">
    <location>
        <begin position="1"/>
        <end position="28"/>
    </location>
</feature>
<protein>
    <recommendedName>
        <fullName evidence="4">Cytochrome c domain-containing protein</fullName>
    </recommendedName>
</protein>
<comment type="caution">
    <text evidence="2">The sequence shown here is derived from an EMBL/GenBank/DDBJ whole genome shotgun (WGS) entry which is preliminary data.</text>
</comment>
<dbReference type="EMBL" id="JAQNDN010000007">
    <property type="protein sequence ID" value="MDC0669276.1"/>
    <property type="molecule type" value="Genomic_DNA"/>
</dbReference>
<keyword evidence="1" id="KW-0732">Signal</keyword>
<keyword evidence="3" id="KW-1185">Reference proteome</keyword>